<comment type="caution">
    <text evidence="2">The sequence shown here is derived from an EMBL/GenBank/DDBJ whole genome shotgun (WGS) entry which is preliminary data.</text>
</comment>
<gene>
    <name evidence="2" type="ORF">M9978_01505</name>
</gene>
<organism evidence="2 3">
    <name type="scientific">Sphingomonas tagetis</name>
    <dbReference type="NCBI Taxonomy" id="2949092"/>
    <lineage>
        <taxon>Bacteria</taxon>
        <taxon>Pseudomonadati</taxon>
        <taxon>Pseudomonadota</taxon>
        <taxon>Alphaproteobacteria</taxon>
        <taxon>Sphingomonadales</taxon>
        <taxon>Sphingomonadaceae</taxon>
        <taxon>Sphingomonas</taxon>
    </lineage>
</organism>
<protein>
    <submittedName>
        <fullName evidence="2">Uncharacterized protein</fullName>
    </submittedName>
</protein>
<reference evidence="2" key="1">
    <citation type="submission" date="2022-05" db="EMBL/GenBank/DDBJ databases">
        <title>Sphingomonas sp. strain MG17 Genome sequencing and assembly.</title>
        <authorList>
            <person name="Kim I."/>
        </authorList>
    </citation>
    <scope>NUCLEOTIDE SEQUENCE</scope>
    <source>
        <strain evidence="2">MG17</strain>
    </source>
</reference>
<sequence>MRYRIIAMTVMTLPMASQAQQTGALLAPQRHSAALDGLTATAYPHSTHHRDYRVAPSAYADRSAHTRALSEMNAINMRRPRVFRFRPVMALTIDAADVDGPVRMSGIAPNLIGMKPRR</sequence>
<feature type="signal peptide" evidence="1">
    <location>
        <begin position="1"/>
        <end position="19"/>
    </location>
</feature>
<evidence type="ECO:0000313" key="2">
    <source>
        <dbReference type="EMBL" id="MCP3729092.1"/>
    </source>
</evidence>
<feature type="chain" id="PRO_5040981845" evidence="1">
    <location>
        <begin position="20"/>
        <end position="118"/>
    </location>
</feature>
<dbReference type="AlphaFoldDB" id="A0A9X2HFW5"/>
<accession>A0A9X2HFW5</accession>
<dbReference type="EMBL" id="JAMLDX010000001">
    <property type="protein sequence ID" value="MCP3729092.1"/>
    <property type="molecule type" value="Genomic_DNA"/>
</dbReference>
<proteinExistence type="predicted"/>
<dbReference type="RefSeq" id="WP_254291079.1">
    <property type="nucleotide sequence ID" value="NZ_JAMLDX010000001.1"/>
</dbReference>
<evidence type="ECO:0000256" key="1">
    <source>
        <dbReference type="SAM" id="SignalP"/>
    </source>
</evidence>
<keyword evidence="1" id="KW-0732">Signal</keyword>
<dbReference type="Proteomes" id="UP001139451">
    <property type="component" value="Unassembled WGS sequence"/>
</dbReference>
<keyword evidence="3" id="KW-1185">Reference proteome</keyword>
<evidence type="ECO:0000313" key="3">
    <source>
        <dbReference type="Proteomes" id="UP001139451"/>
    </source>
</evidence>
<name>A0A9X2HFW5_9SPHN</name>